<dbReference type="Pfam" id="PF03972">
    <property type="entry name" value="MmgE_PrpD_N"/>
    <property type="match status" value="1"/>
</dbReference>
<dbReference type="RefSeq" id="WP_068016640.1">
    <property type="nucleotide sequence ID" value="NZ_QQAZ01000001.1"/>
</dbReference>
<feature type="domain" description="MmgE/PrpD C-terminal" evidence="3">
    <location>
        <begin position="281"/>
        <end position="456"/>
    </location>
</feature>
<dbReference type="InterPro" id="IPR045336">
    <property type="entry name" value="MmgE_PrpD_N"/>
</dbReference>
<dbReference type="PANTHER" id="PTHR16943">
    <property type="entry name" value="2-METHYLCITRATE DEHYDRATASE-RELATED"/>
    <property type="match status" value="1"/>
</dbReference>
<protein>
    <submittedName>
        <fullName evidence="4">2-methylcitrate dehydratase PrpD</fullName>
    </submittedName>
</protein>
<reference evidence="4 5" key="1">
    <citation type="submission" date="2018-07" db="EMBL/GenBank/DDBJ databases">
        <title>Genomic Encyclopedia of Type Strains, Phase IV (KMG-IV): sequencing the most valuable type-strain genomes for metagenomic binning, comparative biology and taxonomic classification.</title>
        <authorList>
            <person name="Goeker M."/>
        </authorList>
    </citation>
    <scope>NUCLEOTIDE SEQUENCE [LARGE SCALE GENOMIC DNA]</scope>
    <source>
        <strain evidence="4 5">DSM 44952</strain>
    </source>
</reference>
<comment type="similarity">
    <text evidence="1">Belongs to the PrpD family.</text>
</comment>
<dbReference type="InterPro" id="IPR045337">
    <property type="entry name" value="MmgE_PrpD_C"/>
</dbReference>
<dbReference type="EMBL" id="QQAZ01000001">
    <property type="protein sequence ID" value="RDI55970.1"/>
    <property type="molecule type" value="Genomic_DNA"/>
</dbReference>
<dbReference type="AlphaFoldDB" id="A0A370HGS4"/>
<name>A0A370HGS4_9NOCA</name>
<dbReference type="InterPro" id="IPR036148">
    <property type="entry name" value="MmgE/PrpD_sf"/>
</dbReference>
<evidence type="ECO:0000256" key="1">
    <source>
        <dbReference type="ARBA" id="ARBA00006174"/>
    </source>
</evidence>
<dbReference type="GO" id="GO:0016829">
    <property type="term" value="F:lyase activity"/>
    <property type="evidence" value="ECO:0007669"/>
    <property type="project" value="InterPro"/>
</dbReference>
<dbReference type="SUPFAM" id="SSF103378">
    <property type="entry name" value="2-methylcitrate dehydratase PrpD"/>
    <property type="match status" value="1"/>
</dbReference>
<gene>
    <name evidence="4" type="ORF">DFR68_101807</name>
</gene>
<evidence type="ECO:0000259" key="2">
    <source>
        <dbReference type="Pfam" id="PF03972"/>
    </source>
</evidence>
<evidence type="ECO:0000313" key="5">
    <source>
        <dbReference type="Proteomes" id="UP000255355"/>
    </source>
</evidence>
<comment type="caution">
    <text evidence="4">The sequence shown here is derived from an EMBL/GenBank/DDBJ whole genome shotgun (WGS) entry which is preliminary data.</text>
</comment>
<dbReference type="Gene3D" id="1.10.4100.10">
    <property type="entry name" value="2-methylcitrate dehydratase PrpD"/>
    <property type="match status" value="1"/>
</dbReference>
<evidence type="ECO:0000313" key="4">
    <source>
        <dbReference type="EMBL" id="RDI55970.1"/>
    </source>
</evidence>
<keyword evidence="5" id="KW-1185">Reference proteome</keyword>
<dbReference type="Proteomes" id="UP000255355">
    <property type="component" value="Unassembled WGS sequence"/>
</dbReference>
<sequence length="475" mass="52053">MSKTIVEQLADFTTQVDYSRLPERAVVESKRILLDSMGCALGAVDQHKGRIGIEYGRLTGGSNGDATIIGTADRVSIFGAAFANGELINALDFDAVLPPGHVTPYVLPQIMAVSESRSRSGRDVIAAIALAHEMSFRFYKAMDYLRDVKDGKMNLANVLGYSNTIFGATAAVGRLGDYSPAVLANALAIAASTSPVNSQRSWTAHAPTATIKYSLAGALTQASLTAAYMAELGHRGDLPVLDDAEYGYRRFIGTQRWEPDRILEDLGENWLFPAEQTFKPYPHCRILHGPLHALTEIVERNDLKADEIDAIRCWGEAAVLHPLWLSNAIEHTHDAQFSIAHGLAVGAHHVLPSKRWHDPELVFSDSVMRLMDRVTFQPHPDYFAELAAHPSARPARVEVDARGTTFAAERRFPKGSPSPDPTTRMTDDELIAKFRVNAEGVLSEARMDSVVEAVFELDEVDDFGVVMRQLGTDTN</sequence>
<feature type="domain" description="MmgE/PrpD N-terminal" evidence="2">
    <location>
        <begin position="7"/>
        <end position="258"/>
    </location>
</feature>
<organism evidence="4 5">
    <name type="scientific">Nocardia mexicana</name>
    <dbReference type="NCBI Taxonomy" id="279262"/>
    <lineage>
        <taxon>Bacteria</taxon>
        <taxon>Bacillati</taxon>
        <taxon>Actinomycetota</taxon>
        <taxon>Actinomycetes</taxon>
        <taxon>Mycobacteriales</taxon>
        <taxon>Nocardiaceae</taxon>
        <taxon>Nocardia</taxon>
    </lineage>
</organism>
<accession>A0A370HGS4</accession>
<dbReference type="InterPro" id="IPR005656">
    <property type="entry name" value="MmgE_PrpD"/>
</dbReference>
<dbReference type="InterPro" id="IPR042188">
    <property type="entry name" value="MmgE/PrpD_sf_2"/>
</dbReference>
<dbReference type="PANTHER" id="PTHR16943:SF8">
    <property type="entry name" value="2-METHYLCITRATE DEHYDRATASE"/>
    <property type="match status" value="1"/>
</dbReference>
<dbReference type="Gene3D" id="3.30.1330.120">
    <property type="entry name" value="2-methylcitrate dehydratase PrpD"/>
    <property type="match status" value="1"/>
</dbReference>
<evidence type="ECO:0000259" key="3">
    <source>
        <dbReference type="Pfam" id="PF19305"/>
    </source>
</evidence>
<dbReference type="Pfam" id="PF19305">
    <property type="entry name" value="MmgE_PrpD_C"/>
    <property type="match status" value="1"/>
</dbReference>
<dbReference type="InterPro" id="IPR042183">
    <property type="entry name" value="MmgE/PrpD_sf_1"/>
</dbReference>
<proteinExistence type="inferred from homology"/>
<dbReference type="STRING" id="1210089.GCA_001613165_01907"/>